<evidence type="ECO:0000313" key="1">
    <source>
        <dbReference type="EMBL" id="KAF1918127.1"/>
    </source>
</evidence>
<reference evidence="1" key="1">
    <citation type="journal article" date="2020" name="Stud. Mycol.">
        <title>101 Dothideomycetes genomes: a test case for predicting lifestyles and emergence of pathogens.</title>
        <authorList>
            <person name="Haridas S."/>
            <person name="Albert R."/>
            <person name="Binder M."/>
            <person name="Bloem J."/>
            <person name="Labutti K."/>
            <person name="Salamov A."/>
            <person name="Andreopoulos B."/>
            <person name="Baker S."/>
            <person name="Barry K."/>
            <person name="Bills G."/>
            <person name="Bluhm B."/>
            <person name="Cannon C."/>
            <person name="Castanera R."/>
            <person name="Culley D."/>
            <person name="Daum C."/>
            <person name="Ezra D."/>
            <person name="Gonzalez J."/>
            <person name="Henrissat B."/>
            <person name="Kuo A."/>
            <person name="Liang C."/>
            <person name="Lipzen A."/>
            <person name="Lutzoni F."/>
            <person name="Magnuson J."/>
            <person name="Mondo S."/>
            <person name="Nolan M."/>
            <person name="Ohm R."/>
            <person name="Pangilinan J."/>
            <person name="Park H.-J."/>
            <person name="Ramirez L."/>
            <person name="Alfaro M."/>
            <person name="Sun H."/>
            <person name="Tritt A."/>
            <person name="Yoshinaga Y."/>
            <person name="Zwiers L.-H."/>
            <person name="Turgeon B."/>
            <person name="Goodwin S."/>
            <person name="Spatafora J."/>
            <person name="Crous P."/>
            <person name="Grigoriev I."/>
        </authorList>
    </citation>
    <scope>NUCLEOTIDE SEQUENCE</scope>
    <source>
        <strain evidence="1">HMLAC05119</strain>
    </source>
</reference>
<accession>A0A6A5QW87</accession>
<proteinExistence type="predicted"/>
<gene>
    <name evidence="1" type="ORF">BDU57DRAFT_514708</name>
</gene>
<organism evidence="1 2">
    <name type="scientific">Ampelomyces quisqualis</name>
    <name type="common">Powdery mildew agent</name>
    <dbReference type="NCBI Taxonomy" id="50730"/>
    <lineage>
        <taxon>Eukaryota</taxon>
        <taxon>Fungi</taxon>
        <taxon>Dikarya</taxon>
        <taxon>Ascomycota</taxon>
        <taxon>Pezizomycotina</taxon>
        <taxon>Dothideomycetes</taxon>
        <taxon>Pleosporomycetidae</taxon>
        <taxon>Pleosporales</taxon>
        <taxon>Pleosporineae</taxon>
        <taxon>Phaeosphaeriaceae</taxon>
        <taxon>Ampelomyces</taxon>
    </lineage>
</organism>
<evidence type="ECO:0000313" key="2">
    <source>
        <dbReference type="Proteomes" id="UP000800096"/>
    </source>
</evidence>
<protein>
    <submittedName>
        <fullName evidence="1">Uncharacterized protein</fullName>
    </submittedName>
</protein>
<sequence>MSNKAKTQSLPAKDCIHLEITTSHVAHIAAHIPSTHIAIITIIVVDIGITTIASICHCGS</sequence>
<keyword evidence="2" id="KW-1185">Reference proteome</keyword>
<dbReference type="Proteomes" id="UP000800096">
    <property type="component" value="Unassembled WGS sequence"/>
</dbReference>
<dbReference type="EMBL" id="ML979134">
    <property type="protein sequence ID" value="KAF1918127.1"/>
    <property type="molecule type" value="Genomic_DNA"/>
</dbReference>
<dbReference type="AlphaFoldDB" id="A0A6A5QW87"/>
<name>A0A6A5QW87_AMPQU</name>